<accession>A0ABT0UQT5</accession>
<proteinExistence type="predicted"/>
<gene>
    <name evidence="1" type="ORF">NBG84_22210</name>
</gene>
<dbReference type="RefSeq" id="WP_250921312.1">
    <property type="nucleotide sequence ID" value="NZ_JAMQAW010000028.1"/>
</dbReference>
<protein>
    <submittedName>
        <fullName evidence="1">Uncharacterized protein</fullName>
    </submittedName>
</protein>
<reference evidence="1" key="1">
    <citation type="submission" date="2022-06" db="EMBL/GenBank/DDBJ databases">
        <title>Genome public.</title>
        <authorList>
            <person name="Sun Q."/>
        </authorList>
    </citation>
    <scope>NUCLEOTIDE SEQUENCE</scope>
    <source>
        <strain evidence="1">CWNU-1</strain>
    </source>
</reference>
<comment type="caution">
    <text evidence="1">The sequence shown here is derived from an EMBL/GenBank/DDBJ whole genome shotgun (WGS) entry which is preliminary data.</text>
</comment>
<dbReference type="Proteomes" id="UP001431429">
    <property type="component" value="Unassembled WGS sequence"/>
</dbReference>
<keyword evidence="2" id="KW-1185">Reference proteome</keyword>
<organism evidence="1 2">
    <name type="scientific">Streptomyces albipurpureus</name>
    <dbReference type="NCBI Taxonomy" id="2897419"/>
    <lineage>
        <taxon>Bacteria</taxon>
        <taxon>Bacillati</taxon>
        <taxon>Actinomycetota</taxon>
        <taxon>Actinomycetes</taxon>
        <taxon>Kitasatosporales</taxon>
        <taxon>Streptomycetaceae</taxon>
        <taxon>Streptomyces</taxon>
    </lineage>
</organism>
<dbReference type="EMBL" id="JAMQAW010000028">
    <property type="protein sequence ID" value="MCM2390972.1"/>
    <property type="molecule type" value="Genomic_DNA"/>
</dbReference>
<sequence>MPDLSQHSRRLREIADSLEAQSKPSHDALAPHPATLRLINSRLAKRGQVNYALPKDLDIQRRIRRYHADHGTQPGDIAALALDAWLRSKGYPPDLSADESADG</sequence>
<name>A0ABT0UQT5_9ACTN</name>
<evidence type="ECO:0000313" key="2">
    <source>
        <dbReference type="Proteomes" id="UP001431429"/>
    </source>
</evidence>
<evidence type="ECO:0000313" key="1">
    <source>
        <dbReference type="EMBL" id="MCM2390972.1"/>
    </source>
</evidence>